<evidence type="ECO:0000313" key="11">
    <source>
        <dbReference type="EMBL" id="EDO37244.1"/>
    </source>
</evidence>
<dbReference type="Pfam" id="PF17681">
    <property type="entry name" value="GCP_N_terminal"/>
    <property type="match status" value="1"/>
</dbReference>
<dbReference type="Pfam" id="PF04130">
    <property type="entry name" value="GCP_C_terminal"/>
    <property type="match status" value="1"/>
</dbReference>
<evidence type="ECO:0000256" key="6">
    <source>
        <dbReference type="ARBA" id="ARBA00093416"/>
    </source>
</evidence>
<dbReference type="GO" id="GO:0051321">
    <property type="term" value="P:meiotic cell cycle"/>
    <property type="evidence" value="ECO:0000318"/>
    <property type="project" value="GO_Central"/>
</dbReference>
<dbReference type="GO" id="GO:0005813">
    <property type="term" value="C:centrosome"/>
    <property type="evidence" value="ECO:0007669"/>
    <property type="project" value="UniProtKB-SubCell"/>
</dbReference>
<dbReference type="GO" id="GO:0000278">
    <property type="term" value="P:mitotic cell cycle"/>
    <property type="evidence" value="ECO:0000318"/>
    <property type="project" value="GO_Central"/>
</dbReference>
<keyword evidence="3 8" id="KW-0963">Cytoplasm</keyword>
<dbReference type="FunFam" id="1.20.120.1900:FF:000001">
    <property type="entry name" value="Gamma-tubulin complex component"/>
    <property type="match status" value="1"/>
</dbReference>
<keyword evidence="4 8" id="KW-0493">Microtubule</keyword>
<dbReference type="InterPro" id="IPR040457">
    <property type="entry name" value="GCP_C"/>
</dbReference>
<protein>
    <recommendedName>
        <fullName evidence="8">Gamma-tubulin complex component</fullName>
    </recommendedName>
</protein>
<dbReference type="InParanoid" id="A7SGC2"/>
<dbReference type="GO" id="GO:0031122">
    <property type="term" value="P:cytoplasmic microtubule organization"/>
    <property type="evidence" value="ECO:0000318"/>
    <property type="project" value="GO_Central"/>
</dbReference>
<organism evidence="11 12">
    <name type="scientific">Nematostella vectensis</name>
    <name type="common">Starlet sea anemone</name>
    <dbReference type="NCBI Taxonomy" id="45351"/>
    <lineage>
        <taxon>Eukaryota</taxon>
        <taxon>Metazoa</taxon>
        <taxon>Cnidaria</taxon>
        <taxon>Anthozoa</taxon>
        <taxon>Hexacorallia</taxon>
        <taxon>Actiniaria</taxon>
        <taxon>Edwardsiidae</taxon>
        <taxon>Nematostella</taxon>
    </lineage>
</organism>
<evidence type="ECO:0000256" key="1">
    <source>
        <dbReference type="ARBA" id="ARBA00004300"/>
    </source>
</evidence>
<evidence type="ECO:0000256" key="4">
    <source>
        <dbReference type="ARBA" id="ARBA00022701"/>
    </source>
</evidence>
<dbReference type="PANTHER" id="PTHR19302">
    <property type="entry name" value="GAMMA TUBULIN COMPLEX PROTEIN"/>
    <property type="match status" value="1"/>
</dbReference>
<comment type="similarity">
    <text evidence="2 8">Belongs to the TUBGCP family.</text>
</comment>
<dbReference type="STRING" id="45351.A7SGC2"/>
<dbReference type="GO" id="GO:0043015">
    <property type="term" value="F:gamma-tubulin binding"/>
    <property type="evidence" value="ECO:0000318"/>
    <property type="project" value="GO_Central"/>
</dbReference>
<evidence type="ECO:0000256" key="5">
    <source>
        <dbReference type="ARBA" id="ARBA00023212"/>
    </source>
</evidence>
<sequence>MLHELLLALSGCSGGVFLHKSKGGLQVASDLPFIHESEATLLNRICRVGTYYSSFQVFIDKNTQLVASVVSKGKAEFQGLYIQAFCSGLDEVLQGYRRELLSLERDVLTDPNLPLSHVEHRLEKYQVLFPGLASVIDHIESKKAKGCKLLDILYQSCICGVPDVKDALERILFMCHGVLYQQLSAWLLHGLLIDRHDEFLISKVSAADENESIKRTESMSQSNSDLGIPGVTRRQLAEIMESEEKQPIAIQQHYKINADMLPSYIPTRVAEKILFVGDSVKMFEEAKNGKNVNITESIIHDNEEMFLRSLHMLRQLPRFNVTAFESEIDKIRACVAEHLWKLVVEEAYLLKHLNVVKDFFLLGRGELFSSFIEKAENLLKVPPSGKTSHDTNAAFQQVIHKFLPDDDESASLFTLSVDMAGYQAKSKPAPDTSVVCGWDCLLMEYHVQWPLHILFQPSILDKYNTMFRYLLNVKRTQLDLQRVWAIHMGSKHQAGHVCQLTRVWLLRMHMAFLVDNLQYYLQVDVLEAQFSQLLDKINITQDFEAIRLAHDHFITTLMAQSFLLMKPVAHCLGEILSLCQAFCSLLLQVSGTLSDREHAQFDNIAQGYERQSSLLFKILSSVRSHQASPHLAQLLLRIDFNKHFSTTPSSLSAFGE</sequence>
<feature type="domain" description="Gamma tubulin complex component protein N-terminal" evidence="10">
    <location>
        <begin position="2"/>
        <end position="346"/>
    </location>
</feature>
<dbReference type="Proteomes" id="UP000001593">
    <property type="component" value="Unassembled WGS sequence"/>
</dbReference>
<dbReference type="GO" id="GO:0005874">
    <property type="term" value="C:microtubule"/>
    <property type="evidence" value="ECO:0007669"/>
    <property type="project" value="UniProtKB-KW"/>
</dbReference>
<evidence type="ECO:0000256" key="8">
    <source>
        <dbReference type="RuleBase" id="RU363050"/>
    </source>
</evidence>
<dbReference type="OMA" id="QLSMWLL"/>
<gene>
    <name evidence="11" type="ORF">NEMVEDRAFT_v1g211860</name>
</gene>
<evidence type="ECO:0000256" key="3">
    <source>
        <dbReference type="ARBA" id="ARBA00022490"/>
    </source>
</evidence>
<dbReference type="GO" id="GO:0007020">
    <property type="term" value="P:microtubule nucleation"/>
    <property type="evidence" value="ECO:0000318"/>
    <property type="project" value="GO_Central"/>
</dbReference>
<evidence type="ECO:0000313" key="12">
    <source>
        <dbReference type="Proteomes" id="UP000001593"/>
    </source>
</evidence>
<dbReference type="GO" id="GO:0000930">
    <property type="term" value="C:gamma-tubulin complex"/>
    <property type="evidence" value="ECO:0000318"/>
    <property type="project" value="GO_Central"/>
</dbReference>
<dbReference type="PhylomeDB" id="A7SGC2"/>
<comment type="subcellular location">
    <subcellularLocation>
        <location evidence="1">Cytoplasm</location>
        <location evidence="1">Cytoskeleton</location>
        <location evidence="1">Microtubule organizing center</location>
        <location evidence="1">Centrosome</location>
    </subcellularLocation>
</comment>
<evidence type="ECO:0000259" key="9">
    <source>
        <dbReference type="Pfam" id="PF04130"/>
    </source>
</evidence>
<name>A7SGC2_NEMVE</name>
<dbReference type="AlphaFoldDB" id="A7SGC2"/>
<dbReference type="HOGENOM" id="CLU_012029_0_0_1"/>
<dbReference type="eggNOG" id="KOG2065">
    <property type="taxonomic scope" value="Eukaryota"/>
</dbReference>
<dbReference type="GO" id="GO:0000922">
    <property type="term" value="C:spindle pole"/>
    <property type="evidence" value="ECO:0007669"/>
    <property type="project" value="InterPro"/>
</dbReference>
<dbReference type="EMBL" id="DS469651">
    <property type="protein sequence ID" value="EDO37244.1"/>
    <property type="molecule type" value="Genomic_DNA"/>
</dbReference>
<dbReference type="Gene3D" id="1.20.120.1900">
    <property type="entry name" value="Gamma-tubulin complex, C-terminal domain"/>
    <property type="match status" value="1"/>
</dbReference>
<dbReference type="PANTHER" id="PTHR19302:SF27">
    <property type="entry name" value="GAMMA-TUBULIN COMPLEX COMPONENT 4"/>
    <property type="match status" value="1"/>
</dbReference>
<keyword evidence="5 8" id="KW-0206">Cytoskeleton</keyword>
<dbReference type="InterPro" id="IPR041470">
    <property type="entry name" value="GCP_N"/>
</dbReference>
<accession>A7SGC2</accession>
<dbReference type="GO" id="GO:0051225">
    <property type="term" value="P:spindle assembly"/>
    <property type="evidence" value="ECO:0000318"/>
    <property type="project" value="GO_Central"/>
</dbReference>
<comment type="subunit">
    <text evidence="7">Component of the gamma-tubulin ring complex (gTuRC) consisting of TUBGCP2, TUBGCP3, TUBGCP4, TUBGCP5 and TUBGCP6 and gamma-tubulin TUBG1 or TUBG2. TUBGCP2, TUBGCP3, TUBGCP4, TUBGCP5 and TUBGCP6 assemble in a 5:5:2:1:1 stoichiometry; each is associated with a gamma-tubulin, thereby arranging 14 gamma-tubulins in a helical manner. Gamma-tubulin at the first position is blocked by TUBGCP3 at the last position, allowing 13 protafilaments to grow into a microtubule. The gTuRC (via TUBGCP3 and TUBGCP6) interacts with ACTB and MZT1; the interactions form a luminal bridge that stabilizes the initial structure during complex assembly. The gTuRC (via TUBGCP2) interacts with MZT2A/MZT2B and CDK5RAP2 (via CM1 motif); the interactions play a role in gTuRC activation. Interacts with NINL. Interacts with ATF5; the ATF5:PCNT:polyglutamylated tubulin (PGT) tripartite unites the mother centriole and the pericentriolar material (PCM) in the centrosome.</text>
</comment>
<feature type="domain" description="Gamma tubulin complex component C-terminal" evidence="9">
    <location>
        <begin position="349"/>
        <end position="644"/>
    </location>
</feature>
<evidence type="ECO:0000256" key="7">
    <source>
        <dbReference type="ARBA" id="ARBA00093547"/>
    </source>
</evidence>
<evidence type="ECO:0000256" key="2">
    <source>
        <dbReference type="ARBA" id="ARBA00010337"/>
    </source>
</evidence>
<proteinExistence type="inferred from homology"/>
<evidence type="ECO:0000259" key="10">
    <source>
        <dbReference type="Pfam" id="PF17681"/>
    </source>
</evidence>
<dbReference type="InterPro" id="IPR007259">
    <property type="entry name" value="GCP"/>
</dbReference>
<reference evidence="11 12" key="1">
    <citation type="journal article" date="2007" name="Science">
        <title>Sea anemone genome reveals ancestral eumetazoan gene repertoire and genomic organization.</title>
        <authorList>
            <person name="Putnam N.H."/>
            <person name="Srivastava M."/>
            <person name="Hellsten U."/>
            <person name="Dirks B."/>
            <person name="Chapman J."/>
            <person name="Salamov A."/>
            <person name="Terry A."/>
            <person name="Shapiro H."/>
            <person name="Lindquist E."/>
            <person name="Kapitonov V.V."/>
            <person name="Jurka J."/>
            <person name="Genikhovich G."/>
            <person name="Grigoriev I.V."/>
            <person name="Lucas S.M."/>
            <person name="Steele R.E."/>
            <person name="Finnerty J.R."/>
            <person name="Technau U."/>
            <person name="Martindale M.Q."/>
            <person name="Rokhsar D.S."/>
        </authorList>
    </citation>
    <scope>NUCLEOTIDE SEQUENCE [LARGE SCALE GENOMIC DNA]</scope>
    <source>
        <strain evidence="12">CH2 X CH6</strain>
    </source>
</reference>
<keyword evidence="12" id="KW-1185">Reference proteome</keyword>
<comment type="function">
    <text evidence="6">Component of the gamma-tubulin ring complex (gTuRC) which mediates microtubule nucleation. The gTuRC regulates the minus-end nucleation of alpha-beta tubulin heterodimers that grow into microtubule protafilaments, a critical step in centrosome duplication and spindle formation.</text>
</comment>
<dbReference type="InterPro" id="IPR042241">
    <property type="entry name" value="GCP_C_sf"/>
</dbReference>